<sequence length="79" mass="9181">MEYNSTYLMDLNPGCDTNMPSNGIYRNVEYRFQAEKLEIDFLKIAGNIPEIMPDFRDTIALNMYNELRIGTDHDGSRDL</sequence>
<organism evidence="1 2">
    <name type="scientific">Mortierella polycephala</name>
    <dbReference type="NCBI Taxonomy" id="41804"/>
    <lineage>
        <taxon>Eukaryota</taxon>
        <taxon>Fungi</taxon>
        <taxon>Fungi incertae sedis</taxon>
        <taxon>Mucoromycota</taxon>
        <taxon>Mortierellomycotina</taxon>
        <taxon>Mortierellomycetes</taxon>
        <taxon>Mortierellales</taxon>
        <taxon>Mortierellaceae</taxon>
        <taxon>Mortierella</taxon>
    </lineage>
</organism>
<dbReference type="EMBL" id="JAAAJA010000052">
    <property type="protein sequence ID" value="KAG0264371.1"/>
    <property type="molecule type" value="Genomic_DNA"/>
</dbReference>
<dbReference type="AlphaFoldDB" id="A0A9P6QAN1"/>
<name>A0A9P6QAN1_9FUNG</name>
<keyword evidence="2" id="KW-1185">Reference proteome</keyword>
<dbReference type="Proteomes" id="UP000726737">
    <property type="component" value="Unassembled WGS sequence"/>
</dbReference>
<evidence type="ECO:0000313" key="2">
    <source>
        <dbReference type="Proteomes" id="UP000726737"/>
    </source>
</evidence>
<gene>
    <name evidence="1" type="ORF">BG011_006977</name>
</gene>
<accession>A0A9P6QAN1</accession>
<reference evidence="1" key="1">
    <citation type="journal article" date="2020" name="Fungal Divers.">
        <title>Resolving the Mortierellaceae phylogeny through synthesis of multi-gene phylogenetics and phylogenomics.</title>
        <authorList>
            <person name="Vandepol N."/>
            <person name="Liber J."/>
            <person name="Desiro A."/>
            <person name="Na H."/>
            <person name="Kennedy M."/>
            <person name="Barry K."/>
            <person name="Grigoriev I.V."/>
            <person name="Miller A.N."/>
            <person name="O'Donnell K."/>
            <person name="Stajich J.E."/>
            <person name="Bonito G."/>
        </authorList>
    </citation>
    <scope>NUCLEOTIDE SEQUENCE</scope>
    <source>
        <strain evidence="1">KOD948</strain>
    </source>
</reference>
<comment type="caution">
    <text evidence="1">The sequence shown here is derived from an EMBL/GenBank/DDBJ whole genome shotgun (WGS) entry which is preliminary data.</text>
</comment>
<evidence type="ECO:0000313" key="1">
    <source>
        <dbReference type="EMBL" id="KAG0264371.1"/>
    </source>
</evidence>
<protein>
    <submittedName>
        <fullName evidence="1">Uncharacterized protein</fullName>
    </submittedName>
</protein>
<proteinExistence type="predicted"/>
<dbReference type="OrthoDB" id="2378580at2759"/>